<protein>
    <submittedName>
        <fullName evidence="3">Uncharacterized protein</fullName>
    </submittedName>
</protein>
<proteinExistence type="predicted"/>
<evidence type="ECO:0000313" key="3">
    <source>
        <dbReference type="EMBL" id="HAT6345308.1"/>
    </source>
</evidence>
<evidence type="ECO:0000256" key="1">
    <source>
        <dbReference type="SAM" id="Coils"/>
    </source>
</evidence>
<evidence type="ECO:0000313" key="4">
    <source>
        <dbReference type="Proteomes" id="UP000859505"/>
    </source>
</evidence>
<evidence type="ECO:0000256" key="2">
    <source>
        <dbReference type="SAM" id="MobiDB-lite"/>
    </source>
</evidence>
<gene>
    <name evidence="3" type="ORF">JAJ28_003074</name>
</gene>
<sequence length="169" mass="18602">MPTKDILDSLHKVFFDTQKRKPENGKEIARYEELLNEATTLIQSYKDEAKKAELDAIREKIKELGISAAELGFNIPVEGSGSRSGGQKGKGENAPAPKITIRYKAADEAIHEIEISPKGPVPKDNPELKEFLDYAASTHGIKRPALDVNEMSFEKFIELFAAYPAASAA</sequence>
<feature type="region of interest" description="Disordered" evidence="2">
    <location>
        <begin position="77"/>
        <end position="98"/>
    </location>
</feature>
<dbReference type="EMBL" id="DACTUL010000026">
    <property type="protein sequence ID" value="HAT6345308.1"/>
    <property type="molecule type" value="Genomic_DNA"/>
</dbReference>
<dbReference type="AlphaFoldDB" id="A0AAD3YL90"/>
<accession>A0AAD3YL90</accession>
<reference evidence="3" key="2">
    <citation type="submission" date="2020-01" db="EMBL/GenBank/DDBJ databases">
        <authorList>
            <consortium name="NCBI Pathogen Detection Project"/>
        </authorList>
    </citation>
    <scope>NUCLEOTIDE SEQUENCE</scope>
    <source>
        <strain evidence="3">OLC2673_Aeromonas</strain>
    </source>
</reference>
<keyword evidence="1" id="KW-0175">Coiled coil</keyword>
<dbReference type="Proteomes" id="UP000859505">
    <property type="component" value="Unassembled WGS sequence"/>
</dbReference>
<name>A0AAD3YL90_AERHY</name>
<comment type="caution">
    <text evidence="3">The sequence shown here is derived from an EMBL/GenBank/DDBJ whole genome shotgun (WGS) entry which is preliminary data.</text>
</comment>
<organism evidence="3 4">
    <name type="scientific">Aeromonas hydrophila</name>
    <dbReference type="NCBI Taxonomy" id="644"/>
    <lineage>
        <taxon>Bacteria</taxon>
        <taxon>Pseudomonadati</taxon>
        <taxon>Pseudomonadota</taxon>
        <taxon>Gammaproteobacteria</taxon>
        <taxon>Aeromonadales</taxon>
        <taxon>Aeromonadaceae</taxon>
        <taxon>Aeromonas</taxon>
    </lineage>
</organism>
<reference evidence="3" key="1">
    <citation type="journal article" date="2018" name="Genome Biol.">
        <title>SKESA: strategic k-mer extension for scrupulous assemblies.</title>
        <authorList>
            <person name="Souvorov A."/>
            <person name="Agarwala R."/>
            <person name="Lipman D.J."/>
        </authorList>
    </citation>
    <scope>NUCLEOTIDE SEQUENCE</scope>
    <source>
        <strain evidence="3">OLC2673_Aeromonas</strain>
    </source>
</reference>
<feature type="coiled-coil region" evidence="1">
    <location>
        <begin position="28"/>
        <end position="62"/>
    </location>
</feature>